<keyword evidence="1" id="KW-0175">Coiled coil</keyword>
<accession>A0ABR7E5F9</accession>
<keyword evidence="4" id="KW-1185">Reference proteome</keyword>
<feature type="transmembrane region" description="Helical" evidence="2">
    <location>
        <begin position="77"/>
        <end position="95"/>
    </location>
</feature>
<feature type="transmembrane region" description="Helical" evidence="2">
    <location>
        <begin position="107"/>
        <end position="126"/>
    </location>
</feature>
<dbReference type="Proteomes" id="UP000644010">
    <property type="component" value="Unassembled WGS sequence"/>
</dbReference>
<feature type="transmembrane region" description="Helical" evidence="2">
    <location>
        <begin position="146"/>
        <end position="164"/>
    </location>
</feature>
<sequence>MGQEQMNTANSTNTVEMNFLKKFVYLLISSYRNKPFKLWVNVILFVLSIGTLIVIRTNNGFISSLLDNETNQLINTFLDFISISYIIGLMSYLYWEVSPIKKELTLSSGLIFIILISITVALFLIPVYDGLRNIILPDIKLTLGEFGSFFASITGLLAFLAVLYTSGNADKRAKETIALTKEEAENNRVRAEKAEENNRLQIEEVRRRYREDSERTIFFQLLELHTKKVESVIYSNANNIKELVGARAFERFVDKANTYWVLTIIFEHILTLEEDDSIYYKDAYMKVKEIFEQYNLKAVQSLIRDNNNRFKIKGYENIIRDPKYMDDDGRFEIWSWARSIEIELLKNENYSYITKLITMIADVIYKEYGHILGHYFRNMFYVMDTINEFSDKKNYKELFRAQLSRFELTLGLFNAVSSNSSIKMVKLLEEFDVFKDVYPEDLQLLKTAKEIGINPNTLINNILNEYKKDINKLSDN</sequence>
<comment type="caution">
    <text evidence="3">The sequence shown here is derived from an EMBL/GenBank/DDBJ whole genome shotgun (WGS) entry which is preliminary data.</text>
</comment>
<proteinExistence type="predicted"/>
<organism evidence="3 4">
    <name type="scientific">Parabacteroides segnis</name>
    <dbReference type="NCBI Taxonomy" id="2763058"/>
    <lineage>
        <taxon>Bacteria</taxon>
        <taxon>Pseudomonadati</taxon>
        <taxon>Bacteroidota</taxon>
        <taxon>Bacteroidia</taxon>
        <taxon>Bacteroidales</taxon>
        <taxon>Tannerellaceae</taxon>
        <taxon>Parabacteroides</taxon>
    </lineage>
</organism>
<evidence type="ECO:0000256" key="2">
    <source>
        <dbReference type="SAM" id="Phobius"/>
    </source>
</evidence>
<dbReference type="RefSeq" id="WP_186960772.1">
    <property type="nucleotide sequence ID" value="NZ_JACOOI010000025.1"/>
</dbReference>
<feature type="coiled-coil region" evidence="1">
    <location>
        <begin position="174"/>
        <end position="206"/>
    </location>
</feature>
<keyword evidence="2" id="KW-0472">Membrane</keyword>
<evidence type="ECO:0000313" key="3">
    <source>
        <dbReference type="EMBL" id="MBC5645010.1"/>
    </source>
</evidence>
<evidence type="ECO:0000256" key="1">
    <source>
        <dbReference type="SAM" id="Coils"/>
    </source>
</evidence>
<keyword evidence="2" id="KW-0812">Transmembrane</keyword>
<protein>
    <submittedName>
        <fullName evidence="3">Uncharacterized protein</fullName>
    </submittedName>
</protein>
<feature type="transmembrane region" description="Helical" evidence="2">
    <location>
        <begin position="38"/>
        <end position="57"/>
    </location>
</feature>
<dbReference type="Pfam" id="PF16872">
    <property type="entry name" value="putAbiC"/>
    <property type="match status" value="1"/>
</dbReference>
<name>A0ABR7E5F9_9BACT</name>
<dbReference type="InterPro" id="IPR031709">
    <property type="entry name" value="PutAbiC"/>
</dbReference>
<gene>
    <name evidence="3" type="ORF">H8S77_19200</name>
</gene>
<keyword evidence="2" id="KW-1133">Transmembrane helix</keyword>
<evidence type="ECO:0000313" key="4">
    <source>
        <dbReference type="Proteomes" id="UP000644010"/>
    </source>
</evidence>
<reference evidence="3 4" key="1">
    <citation type="submission" date="2020-08" db="EMBL/GenBank/DDBJ databases">
        <title>Genome public.</title>
        <authorList>
            <person name="Liu C."/>
            <person name="Sun Q."/>
        </authorList>
    </citation>
    <scope>NUCLEOTIDE SEQUENCE [LARGE SCALE GENOMIC DNA]</scope>
    <source>
        <strain evidence="3 4">BX2</strain>
    </source>
</reference>
<dbReference type="EMBL" id="JACOOI010000025">
    <property type="protein sequence ID" value="MBC5645010.1"/>
    <property type="molecule type" value="Genomic_DNA"/>
</dbReference>